<dbReference type="PANTHER" id="PTHR42920:SF5">
    <property type="entry name" value="EAMA DOMAIN-CONTAINING PROTEIN"/>
    <property type="match status" value="1"/>
</dbReference>
<reference evidence="8 9" key="1">
    <citation type="submission" date="2016-10" db="EMBL/GenBank/DDBJ databases">
        <authorList>
            <person name="de Groot N.N."/>
        </authorList>
    </citation>
    <scope>NUCLEOTIDE SEQUENCE [LARGE SCALE GENOMIC DNA]</scope>
    <source>
        <strain evidence="8 9">CGMCC 1.10210</strain>
    </source>
</reference>
<sequence>MGVVWAGCPGGLQHSSSGKPLGTLLQHRHRPHLESPPVRPQSVVFSVALVTLGMVFTQTGASFAKGLFPAVGAAGATTLRLTLAAIVLLAIFQPWRQKLDRRQWRAVFAYGAVMGAMNLFFYAALQTIPLGVAVALEFTGPLAVALAGSRKPLDFAWILLAVVGLALLLPLGQSSGQIGITGVLLALAAGACWAGYIIFGQRAGTGGGPHITALGVTIAAVIALPFGIATAGTALLNPAILPIALGVALLSSAIPYALDMVALPHIPARLFGILMSGQPALGALSGFLILHESLTPWQLGGIIAIILASLGATVTIARNMPPPVA</sequence>
<feature type="transmembrane region" description="Helical" evidence="6">
    <location>
        <begin position="104"/>
        <end position="124"/>
    </location>
</feature>
<gene>
    <name evidence="8" type="ORF">SAMN04488059_10627</name>
</gene>
<feature type="transmembrane region" description="Helical" evidence="6">
    <location>
        <begin position="211"/>
        <end position="233"/>
    </location>
</feature>
<dbReference type="InterPro" id="IPR051258">
    <property type="entry name" value="Diverse_Substrate_Transporter"/>
</dbReference>
<name>A0A1I1JP75_9HYPH</name>
<evidence type="ECO:0000256" key="6">
    <source>
        <dbReference type="SAM" id="Phobius"/>
    </source>
</evidence>
<dbReference type="EMBL" id="FOMB01000006">
    <property type="protein sequence ID" value="SFC50195.1"/>
    <property type="molecule type" value="Genomic_DNA"/>
</dbReference>
<dbReference type="GO" id="GO:0005886">
    <property type="term" value="C:plasma membrane"/>
    <property type="evidence" value="ECO:0007669"/>
    <property type="project" value="UniProtKB-SubCell"/>
</dbReference>
<evidence type="ECO:0000256" key="5">
    <source>
        <dbReference type="ARBA" id="ARBA00023136"/>
    </source>
</evidence>
<evidence type="ECO:0000256" key="3">
    <source>
        <dbReference type="ARBA" id="ARBA00022692"/>
    </source>
</evidence>
<feature type="transmembrane region" description="Helical" evidence="6">
    <location>
        <begin position="239"/>
        <end position="258"/>
    </location>
</feature>
<dbReference type="Pfam" id="PF00892">
    <property type="entry name" value="EamA"/>
    <property type="match status" value="1"/>
</dbReference>
<comment type="subcellular location">
    <subcellularLocation>
        <location evidence="1">Cell membrane</location>
        <topology evidence="1">Multi-pass membrane protein</topology>
    </subcellularLocation>
</comment>
<dbReference type="Proteomes" id="UP000182258">
    <property type="component" value="Unassembled WGS sequence"/>
</dbReference>
<feature type="transmembrane region" description="Helical" evidence="6">
    <location>
        <begin position="155"/>
        <end position="172"/>
    </location>
</feature>
<organism evidence="8 9">
    <name type="scientific">Devosia psychrophila</name>
    <dbReference type="NCBI Taxonomy" id="728005"/>
    <lineage>
        <taxon>Bacteria</taxon>
        <taxon>Pseudomonadati</taxon>
        <taxon>Pseudomonadota</taxon>
        <taxon>Alphaproteobacteria</taxon>
        <taxon>Hyphomicrobiales</taxon>
        <taxon>Devosiaceae</taxon>
        <taxon>Devosia</taxon>
    </lineage>
</organism>
<keyword evidence="3 6" id="KW-0812">Transmembrane</keyword>
<dbReference type="InterPro" id="IPR037185">
    <property type="entry name" value="EmrE-like"/>
</dbReference>
<feature type="transmembrane region" description="Helical" evidence="6">
    <location>
        <begin position="178"/>
        <end position="199"/>
    </location>
</feature>
<evidence type="ECO:0000313" key="8">
    <source>
        <dbReference type="EMBL" id="SFC50195.1"/>
    </source>
</evidence>
<feature type="domain" description="EamA" evidence="7">
    <location>
        <begin position="181"/>
        <end position="311"/>
    </location>
</feature>
<dbReference type="InterPro" id="IPR000620">
    <property type="entry name" value="EamA_dom"/>
</dbReference>
<feature type="transmembrane region" description="Helical" evidence="6">
    <location>
        <begin position="70"/>
        <end position="92"/>
    </location>
</feature>
<feature type="transmembrane region" description="Helical" evidence="6">
    <location>
        <begin position="130"/>
        <end position="148"/>
    </location>
</feature>
<dbReference type="PANTHER" id="PTHR42920">
    <property type="entry name" value="OS03G0707200 PROTEIN-RELATED"/>
    <property type="match status" value="1"/>
</dbReference>
<dbReference type="STRING" id="728005.SAMN04488059_10627"/>
<feature type="transmembrane region" description="Helical" evidence="6">
    <location>
        <begin position="270"/>
        <end position="291"/>
    </location>
</feature>
<accession>A0A1I1JP75</accession>
<evidence type="ECO:0000256" key="1">
    <source>
        <dbReference type="ARBA" id="ARBA00004651"/>
    </source>
</evidence>
<keyword evidence="5 6" id="KW-0472">Membrane</keyword>
<keyword evidence="4 6" id="KW-1133">Transmembrane helix</keyword>
<proteinExistence type="predicted"/>
<dbReference type="AlphaFoldDB" id="A0A1I1JP75"/>
<protein>
    <submittedName>
        <fullName evidence="8">Inner membrane transporter RhtA</fullName>
    </submittedName>
</protein>
<evidence type="ECO:0000256" key="2">
    <source>
        <dbReference type="ARBA" id="ARBA00022475"/>
    </source>
</evidence>
<keyword evidence="2" id="KW-1003">Cell membrane</keyword>
<evidence type="ECO:0000256" key="4">
    <source>
        <dbReference type="ARBA" id="ARBA00022989"/>
    </source>
</evidence>
<feature type="transmembrane region" description="Helical" evidence="6">
    <location>
        <begin position="297"/>
        <end position="317"/>
    </location>
</feature>
<evidence type="ECO:0000259" key="7">
    <source>
        <dbReference type="Pfam" id="PF00892"/>
    </source>
</evidence>
<dbReference type="SUPFAM" id="SSF103481">
    <property type="entry name" value="Multidrug resistance efflux transporter EmrE"/>
    <property type="match status" value="2"/>
</dbReference>
<evidence type="ECO:0000313" key="9">
    <source>
        <dbReference type="Proteomes" id="UP000182258"/>
    </source>
</evidence>